<dbReference type="EMBL" id="JBHLTS010000075">
    <property type="protein sequence ID" value="MFC0517630.1"/>
    <property type="molecule type" value="Genomic_DNA"/>
</dbReference>
<evidence type="ECO:0000313" key="2">
    <source>
        <dbReference type="Proteomes" id="UP001589828"/>
    </source>
</evidence>
<dbReference type="Proteomes" id="UP001589828">
    <property type="component" value="Unassembled WGS sequence"/>
</dbReference>
<evidence type="ECO:0008006" key="3">
    <source>
        <dbReference type="Google" id="ProtNLM"/>
    </source>
</evidence>
<keyword evidence="2" id="KW-1185">Reference proteome</keyword>
<name>A0ABV6LDR6_9SPHI</name>
<dbReference type="RefSeq" id="WP_377025371.1">
    <property type="nucleotide sequence ID" value="NZ_JBHLTS010000075.1"/>
</dbReference>
<organism evidence="1 2">
    <name type="scientific">Mucilaginibacter angelicae</name>
    <dbReference type="NCBI Taxonomy" id="869718"/>
    <lineage>
        <taxon>Bacteria</taxon>
        <taxon>Pseudomonadati</taxon>
        <taxon>Bacteroidota</taxon>
        <taxon>Sphingobacteriia</taxon>
        <taxon>Sphingobacteriales</taxon>
        <taxon>Sphingobacteriaceae</taxon>
        <taxon>Mucilaginibacter</taxon>
    </lineage>
</organism>
<gene>
    <name evidence="1" type="ORF">ACFFGT_25680</name>
</gene>
<proteinExistence type="predicted"/>
<reference evidence="1 2" key="1">
    <citation type="submission" date="2024-09" db="EMBL/GenBank/DDBJ databases">
        <authorList>
            <person name="Sun Q."/>
            <person name="Mori K."/>
        </authorList>
    </citation>
    <scope>NUCLEOTIDE SEQUENCE [LARGE SCALE GENOMIC DNA]</scope>
    <source>
        <strain evidence="1 2">NCAIM B.02415</strain>
    </source>
</reference>
<evidence type="ECO:0000313" key="1">
    <source>
        <dbReference type="EMBL" id="MFC0517630.1"/>
    </source>
</evidence>
<protein>
    <recommendedName>
        <fullName evidence="3">Lipocalin-like domain-containing protein</fullName>
    </recommendedName>
</protein>
<sequence>MKAIIMLLLLTGLWNSTPPKDVTGKWQVDHVDISGSTMKMSEQEKAMMIKTLKTVFLNAVFDFNANHHFYITPAVKSMPKGDWEYNPEKGIIRIKEVNNTGTIMLINVVEKDGSTVFEMVETQLVLKVHRKS</sequence>
<comment type="caution">
    <text evidence="1">The sequence shown here is derived from an EMBL/GenBank/DDBJ whole genome shotgun (WGS) entry which is preliminary data.</text>
</comment>
<accession>A0ABV6LDR6</accession>